<organism evidence="2 3">
    <name type="scientific">Janthinobacterium psychrotolerans</name>
    <dbReference type="NCBI Taxonomy" id="1747903"/>
    <lineage>
        <taxon>Bacteria</taxon>
        <taxon>Pseudomonadati</taxon>
        <taxon>Pseudomonadota</taxon>
        <taxon>Betaproteobacteria</taxon>
        <taxon>Burkholderiales</taxon>
        <taxon>Oxalobacteraceae</taxon>
        <taxon>Janthinobacterium</taxon>
    </lineage>
</organism>
<comment type="caution">
    <text evidence="2">The sequence shown here is derived from an EMBL/GenBank/DDBJ whole genome shotgun (WGS) entry which is preliminary data.</text>
</comment>
<dbReference type="AlphaFoldDB" id="A0A1A7C1R4"/>
<keyword evidence="1" id="KW-0812">Transmembrane</keyword>
<keyword evidence="1" id="KW-0472">Membrane</keyword>
<name>A0A1A7C1R4_9BURK</name>
<gene>
    <name evidence="2" type="ORF">ASR47_1005212</name>
</gene>
<dbReference type="RefSeq" id="WP_150127860.1">
    <property type="nucleotide sequence ID" value="NZ_LOCQ01000058.1"/>
</dbReference>
<reference evidence="2 3" key="1">
    <citation type="submission" date="2016-04" db="EMBL/GenBank/DDBJ databases">
        <title>Draft genome sequence of Janthinobacterium psychrotolerans sp. nov., isolated from freshwater sediments in Denmark.</title>
        <authorList>
            <person name="Gong X."/>
            <person name="Skrivergaard S."/>
            <person name="Korsgaard B.S."/>
            <person name="Schreiber L."/>
            <person name="Marshall I.P."/>
            <person name="Finster K."/>
            <person name="Schramm A."/>
        </authorList>
    </citation>
    <scope>NUCLEOTIDE SEQUENCE [LARGE SCALE GENOMIC DNA]</scope>
    <source>
        <strain evidence="2 3">S3-2</strain>
    </source>
</reference>
<keyword evidence="3" id="KW-1185">Reference proteome</keyword>
<protein>
    <submittedName>
        <fullName evidence="2">MSHA biogenesis protein MshJ</fullName>
    </submittedName>
</protein>
<proteinExistence type="predicted"/>
<keyword evidence="1" id="KW-1133">Transmembrane helix</keyword>
<accession>A0A1A7C1R4</accession>
<evidence type="ECO:0000313" key="3">
    <source>
        <dbReference type="Proteomes" id="UP000092713"/>
    </source>
</evidence>
<dbReference type="STRING" id="1747903.ASR47_1005212"/>
<dbReference type="OrthoDB" id="9151209at2"/>
<feature type="transmembrane region" description="Helical" evidence="1">
    <location>
        <begin position="26"/>
        <end position="45"/>
    </location>
</feature>
<dbReference type="Proteomes" id="UP000092713">
    <property type="component" value="Unassembled WGS sequence"/>
</dbReference>
<evidence type="ECO:0000256" key="1">
    <source>
        <dbReference type="SAM" id="Phobius"/>
    </source>
</evidence>
<sequence length="242" mass="26635">MKDQSLKQGWHKLAARLDALTLRERVMGFGAGAALLIFLLFSLLLNPLFAKQKMLNETIARQQQTMATIDAEILLKIRGNSVDPDAQERHSLERLRQEMTGLGTTLRTAQSGLVAPDRIVFLLERLLRQHARLRVESLRTLPSAPAGTAAAAAPVAGAVPPAPGAATPAASLIKTSPLLYRHGVEVVLRGSYIDMVNYMEALEAMPTRVFWGDARLEVEQYPDASLRLTLFTLSLDDKWISL</sequence>
<evidence type="ECO:0000313" key="2">
    <source>
        <dbReference type="EMBL" id="OBV38258.1"/>
    </source>
</evidence>
<dbReference type="EMBL" id="LOCQ01000058">
    <property type="protein sequence ID" value="OBV38258.1"/>
    <property type="molecule type" value="Genomic_DNA"/>
</dbReference>